<evidence type="ECO:0000313" key="1">
    <source>
        <dbReference type="EMBL" id="GAA4976107.1"/>
    </source>
</evidence>
<comment type="caution">
    <text evidence="1">The sequence shown here is derived from an EMBL/GenBank/DDBJ whole genome shotgun (WGS) entry which is preliminary data.</text>
</comment>
<proteinExistence type="predicted"/>
<dbReference type="SUPFAM" id="SSF53383">
    <property type="entry name" value="PLP-dependent transferases"/>
    <property type="match status" value="1"/>
</dbReference>
<dbReference type="InterPro" id="IPR015421">
    <property type="entry name" value="PyrdxlP-dep_Trfase_major"/>
</dbReference>
<dbReference type="PANTHER" id="PTHR46577">
    <property type="entry name" value="HTH-TYPE TRANSCRIPTIONAL REGULATORY PROTEIN GABR"/>
    <property type="match status" value="1"/>
</dbReference>
<dbReference type="InterPro" id="IPR051446">
    <property type="entry name" value="HTH_trans_reg/aminotransferase"/>
</dbReference>
<dbReference type="PANTHER" id="PTHR46577:SF1">
    <property type="entry name" value="HTH-TYPE TRANSCRIPTIONAL REGULATORY PROTEIN GABR"/>
    <property type="match status" value="1"/>
</dbReference>
<dbReference type="EMBL" id="BAABIV010000003">
    <property type="protein sequence ID" value="GAA4976107.1"/>
    <property type="molecule type" value="Genomic_DNA"/>
</dbReference>
<organism evidence="1 2">
    <name type="scientific">Streptomyces hyderabadensis</name>
    <dbReference type="NCBI Taxonomy" id="598549"/>
    <lineage>
        <taxon>Bacteria</taxon>
        <taxon>Bacillati</taxon>
        <taxon>Actinomycetota</taxon>
        <taxon>Actinomycetes</taxon>
        <taxon>Kitasatosporales</taxon>
        <taxon>Streptomycetaceae</taxon>
        <taxon>Streptomyces</taxon>
    </lineage>
</organism>
<keyword evidence="2" id="KW-1185">Reference proteome</keyword>
<dbReference type="Proteomes" id="UP001500610">
    <property type="component" value="Unassembled WGS sequence"/>
</dbReference>
<evidence type="ECO:0000313" key="2">
    <source>
        <dbReference type="Proteomes" id="UP001500610"/>
    </source>
</evidence>
<dbReference type="InterPro" id="IPR015424">
    <property type="entry name" value="PyrdxlP-dep_Trfase"/>
</dbReference>
<name>A0ABP9HQ92_9ACTN</name>
<protein>
    <recommendedName>
        <fullName evidence="3">Aminotransferase class I/classII domain-containing protein</fullName>
    </recommendedName>
</protein>
<gene>
    <name evidence="1" type="ORF">GCM10023257_11330</name>
</gene>
<reference evidence="2" key="1">
    <citation type="journal article" date="2019" name="Int. J. Syst. Evol. Microbiol.">
        <title>The Global Catalogue of Microorganisms (GCM) 10K type strain sequencing project: providing services to taxonomists for standard genome sequencing and annotation.</title>
        <authorList>
            <consortium name="The Broad Institute Genomics Platform"/>
            <consortium name="The Broad Institute Genome Sequencing Center for Infectious Disease"/>
            <person name="Wu L."/>
            <person name="Ma J."/>
        </authorList>
    </citation>
    <scope>NUCLEOTIDE SEQUENCE [LARGE SCALE GENOMIC DNA]</scope>
    <source>
        <strain evidence="2">JCM 17657</strain>
    </source>
</reference>
<sequence length="171" mass="18062">MPTLHALHDPPGRIVRAANRTRLIRIARRHGPLIIDDASYAYLVEDPPPPLAATAPGVIVYVSGLSENLATGLRVGFVLAPPSAVPSLERAFRATIRNTRALTTRGTLAGRGPATADCGGGSAHRVRRRSGRAVEPRCCGLVEELTEDECGQGTEGGVGLGWHVQSMSAKK</sequence>
<accession>A0ABP9HQ92</accession>
<dbReference type="Gene3D" id="3.40.640.10">
    <property type="entry name" value="Type I PLP-dependent aspartate aminotransferase-like (Major domain)"/>
    <property type="match status" value="1"/>
</dbReference>
<evidence type="ECO:0008006" key="3">
    <source>
        <dbReference type="Google" id="ProtNLM"/>
    </source>
</evidence>